<dbReference type="SUPFAM" id="SSF53756">
    <property type="entry name" value="UDP-Glycosyltransferase/glycogen phosphorylase"/>
    <property type="match status" value="1"/>
</dbReference>
<gene>
    <name evidence="2" type="ORF">DJ019_19135</name>
</gene>
<dbReference type="SUPFAM" id="SSF53474">
    <property type="entry name" value="alpha/beta-Hydrolases"/>
    <property type="match status" value="1"/>
</dbReference>
<keyword evidence="3" id="KW-1185">Reference proteome</keyword>
<dbReference type="Pfam" id="PF13524">
    <property type="entry name" value="Glyco_trans_1_2"/>
    <property type="match status" value="1"/>
</dbReference>
<dbReference type="InterPro" id="IPR029058">
    <property type="entry name" value="AB_hydrolase_fold"/>
</dbReference>
<reference evidence="2 3" key="1">
    <citation type="submission" date="2018-05" db="EMBL/GenBank/DDBJ databases">
        <authorList>
            <person name="Lanie J.A."/>
            <person name="Ng W.-L."/>
            <person name="Kazmierczak K.M."/>
            <person name="Andrzejewski T.M."/>
            <person name="Davidsen T.M."/>
            <person name="Wayne K.J."/>
            <person name="Tettelin H."/>
            <person name="Glass J.I."/>
            <person name="Rusch D."/>
            <person name="Podicherti R."/>
            <person name="Tsui H.-C.T."/>
            <person name="Winkler M.E."/>
        </authorList>
    </citation>
    <scope>NUCLEOTIDE SEQUENCE [LARGE SCALE GENOMIC DNA]</scope>
    <source>
        <strain evidence="2 3">BUT-10</strain>
    </source>
</reference>
<dbReference type="RefSeq" id="WP_111278067.1">
    <property type="nucleotide sequence ID" value="NZ_QFYS01000011.1"/>
</dbReference>
<evidence type="ECO:0000259" key="1">
    <source>
        <dbReference type="Pfam" id="PF13524"/>
    </source>
</evidence>
<dbReference type="Gene3D" id="3.40.50.1820">
    <property type="entry name" value="alpha/beta hydrolase"/>
    <property type="match status" value="1"/>
</dbReference>
<evidence type="ECO:0000313" key="3">
    <source>
        <dbReference type="Proteomes" id="UP000249524"/>
    </source>
</evidence>
<dbReference type="EMBL" id="QFYS01000011">
    <property type="protein sequence ID" value="RAK62534.1"/>
    <property type="molecule type" value="Genomic_DNA"/>
</dbReference>
<proteinExistence type="predicted"/>
<dbReference type="AlphaFoldDB" id="A0A328B9Z0"/>
<dbReference type="OrthoDB" id="9810247at2"/>
<feature type="domain" description="Spore protein YkvP/CgeB glycosyl transferase-like" evidence="1">
    <location>
        <begin position="551"/>
        <end position="689"/>
    </location>
</feature>
<name>A0A328B9Z0_9CAUL</name>
<organism evidence="2 3">
    <name type="scientific">Phenylobacterium kunshanense</name>
    <dbReference type="NCBI Taxonomy" id="1445034"/>
    <lineage>
        <taxon>Bacteria</taxon>
        <taxon>Pseudomonadati</taxon>
        <taxon>Pseudomonadota</taxon>
        <taxon>Alphaproteobacteria</taxon>
        <taxon>Caulobacterales</taxon>
        <taxon>Caulobacteraceae</taxon>
        <taxon>Phenylobacterium</taxon>
    </lineage>
</organism>
<accession>A0A328B9Z0</accession>
<protein>
    <recommendedName>
        <fullName evidence="1">Spore protein YkvP/CgeB glycosyl transferase-like domain-containing protein</fullName>
    </recommendedName>
</protein>
<evidence type="ECO:0000313" key="2">
    <source>
        <dbReference type="EMBL" id="RAK62534.1"/>
    </source>
</evidence>
<dbReference type="Proteomes" id="UP000249524">
    <property type="component" value="Unassembled WGS sequence"/>
</dbReference>
<sequence length="742" mass="80276">MTAENLLRLAAPTLVGELPYWTLPEPADSDRPVLLVIAGSFMSMRSLNRLPQLLAGRCQVVLVELPTTTPPEIPNLTAARVAEAFGQLVHRAFRARPVVVLAFGDAAVVAVSIRAPEVLRTVAVEPPLRSEKLWPMHDAVLARAEAASDGFKRFLDDLYGVGGATPGARDHRLAFRAPQAPVDVLVGEDPLMPERATPRTPSLVDEEDRAWLRAQPQVSLRVVAGAGHDLVREAGGAVLEAARAALDWAAAFRRPAAQMARRLVEATPIEAARVLFLGEGHDEFAAGYLARCPAARVDVAASAGASYDAIVLADPGGETPADDALLASLAPGGTMVAATQLGAPARRLGESLAQHGLTLLSGDRALTAVGTALVRARRSPPPATPLTIVAYARTLMDIRTRLPAMALRSDPALEVEYQAPPFAQPEGGVPGVVVMTRPAEWTPEAWRATAARAIQARQVLVVEYDDHPELVSQMTRGVSVPERDWERFRMVHAIQTSTEPLVALFQRFNPEVAMFPNAVFTLAPFPQTPRPRRVFFGGVTRGPFVVDVARALRPAIEAYPDTAFHVVGDRAFFDALPTANKQFDDYLPYEAYLSAMAACAISLSPLEDRPMVETKSDAKYLDAARAGVVTIASPTVYARTIRSGVNGLIAARLEDWPTALSQLLGDDPLRERIARAAWEDVRDHRMFAHQLGRRRDWYRDLLARRKALNAAILARAPAVAAELATRRGLASSLRPDEGVRTT</sequence>
<dbReference type="InterPro" id="IPR055259">
    <property type="entry name" value="YkvP/CgeB_Glyco_trans-like"/>
</dbReference>
<comment type="caution">
    <text evidence="2">The sequence shown here is derived from an EMBL/GenBank/DDBJ whole genome shotgun (WGS) entry which is preliminary data.</text>
</comment>
<dbReference type="Gene3D" id="3.40.50.2000">
    <property type="entry name" value="Glycogen Phosphorylase B"/>
    <property type="match status" value="1"/>
</dbReference>